<evidence type="ECO:0000256" key="3">
    <source>
        <dbReference type="SAM" id="MobiDB-lite"/>
    </source>
</evidence>
<sequence>MKVFVNSANGDVVTLNVTPKTTVADIKADLECLDSVLTFGAKILDNESASLEELEVAELATLNCSARLLGGKVHGSLARAGKVRAQTPKVEKQEKRKKKRGRAWRRQQYNKRFVNQAVQGPGRKRGPNSNSA</sequence>
<dbReference type="EMBL" id="CAJFCW020000001">
    <property type="protein sequence ID" value="CAG9084067.1"/>
    <property type="molecule type" value="Genomic_DNA"/>
</dbReference>
<protein>
    <recommendedName>
        <fullName evidence="4">Ubiquitin-like domain-containing protein</fullName>
    </recommendedName>
</protein>
<dbReference type="InterPro" id="IPR029071">
    <property type="entry name" value="Ubiquitin-like_domsf"/>
</dbReference>
<dbReference type="GO" id="GO:0006412">
    <property type="term" value="P:translation"/>
    <property type="evidence" value="ECO:0007669"/>
    <property type="project" value="InterPro"/>
</dbReference>
<dbReference type="Proteomes" id="UP000783686">
    <property type="component" value="Unassembled WGS sequence"/>
</dbReference>
<dbReference type="PANTHER" id="PTHR12650:SF15">
    <property type="entry name" value="RIBOSOMAL PROTEIN S30, ISOFORM A"/>
    <property type="match status" value="1"/>
</dbReference>
<evidence type="ECO:0000313" key="5">
    <source>
        <dbReference type="EMBL" id="CAD5207023.1"/>
    </source>
</evidence>
<evidence type="ECO:0000313" key="6">
    <source>
        <dbReference type="Proteomes" id="UP000614601"/>
    </source>
</evidence>
<proteinExistence type="predicted"/>
<dbReference type="EMBL" id="CAJFDH010000001">
    <property type="protein sequence ID" value="CAD5207023.1"/>
    <property type="molecule type" value="Genomic_DNA"/>
</dbReference>
<dbReference type="GO" id="GO:0003735">
    <property type="term" value="F:structural constituent of ribosome"/>
    <property type="evidence" value="ECO:0007669"/>
    <property type="project" value="InterPro"/>
</dbReference>
<keyword evidence="2" id="KW-0687">Ribonucleoprotein</keyword>
<dbReference type="Gene3D" id="3.10.20.90">
    <property type="entry name" value="Phosphatidylinositol 3-kinase Catalytic Subunit, Chain A, domain 1"/>
    <property type="match status" value="1"/>
</dbReference>
<keyword evidence="6" id="KW-1185">Reference proteome</keyword>
<dbReference type="SMART" id="SM00213">
    <property type="entry name" value="UBQ"/>
    <property type="match status" value="1"/>
</dbReference>
<dbReference type="OrthoDB" id="199599at2759"/>
<name>A0A811JU62_9BILA</name>
<dbReference type="Pfam" id="PF04758">
    <property type="entry name" value="Ribosomal_S30"/>
    <property type="match status" value="1"/>
</dbReference>
<feature type="domain" description="Ubiquitin-like" evidence="4">
    <location>
        <begin position="1"/>
        <end position="67"/>
    </location>
</feature>
<dbReference type="GO" id="GO:0022627">
    <property type="term" value="C:cytosolic small ribosomal subunit"/>
    <property type="evidence" value="ECO:0007669"/>
    <property type="project" value="TreeGrafter"/>
</dbReference>
<dbReference type="PANTHER" id="PTHR12650">
    <property type="entry name" value="40S RIBOSOMAL PROTEIN S30/UBIQUITIN-LIKE PROTEIN FUBI"/>
    <property type="match status" value="1"/>
</dbReference>
<evidence type="ECO:0000259" key="4">
    <source>
        <dbReference type="SMART" id="SM00213"/>
    </source>
</evidence>
<feature type="region of interest" description="Disordered" evidence="3">
    <location>
        <begin position="77"/>
        <end position="132"/>
    </location>
</feature>
<dbReference type="InterPro" id="IPR000626">
    <property type="entry name" value="Ubiquitin-like_dom"/>
</dbReference>
<dbReference type="InterPro" id="IPR006846">
    <property type="entry name" value="Ribosomal_eS30"/>
</dbReference>
<gene>
    <name evidence="5" type="ORF">BOKJ2_LOCUS1707</name>
</gene>
<feature type="compositionally biased region" description="Basic residues" evidence="3">
    <location>
        <begin position="95"/>
        <end position="109"/>
    </location>
</feature>
<accession>A0A811JU62</accession>
<reference evidence="5" key="1">
    <citation type="submission" date="2020-09" db="EMBL/GenBank/DDBJ databases">
        <authorList>
            <person name="Kikuchi T."/>
        </authorList>
    </citation>
    <scope>NUCLEOTIDE SEQUENCE</scope>
    <source>
        <strain evidence="5">SH1</strain>
    </source>
</reference>
<keyword evidence="1" id="KW-0689">Ribosomal protein</keyword>
<evidence type="ECO:0000256" key="2">
    <source>
        <dbReference type="ARBA" id="ARBA00023274"/>
    </source>
</evidence>
<comment type="caution">
    <text evidence="5">The sequence shown here is derived from an EMBL/GenBank/DDBJ whole genome shotgun (WGS) entry which is preliminary data.</text>
</comment>
<dbReference type="SUPFAM" id="SSF54236">
    <property type="entry name" value="Ubiquitin-like"/>
    <property type="match status" value="1"/>
</dbReference>
<dbReference type="AlphaFoldDB" id="A0A811JU62"/>
<organism evidence="5 6">
    <name type="scientific">Bursaphelenchus okinawaensis</name>
    <dbReference type="NCBI Taxonomy" id="465554"/>
    <lineage>
        <taxon>Eukaryota</taxon>
        <taxon>Metazoa</taxon>
        <taxon>Ecdysozoa</taxon>
        <taxon>Nematoda</taxon>
        <taxon>Chromadorea</taxon>
        <taxon>Rhabditida</taxon>
        <taxon>Tylenchina</taxon>
        <taxon>Tylenchomorpha</taxon>
        <taxon>Aphelenchoidea</taxon>
        <taxon>Aphelenchoididae</taxon>
        <taxon>Bursaphelenchus</taxon>
    </lineage>
</organism>
<evidence type="ECO:0000256" key="1">
    <source>
        <dbReference type="ARBA" id="ARBA00022980"/>
    </source>
</evidence>
<dbReference type="Proteomes" id="UP000614601">
    <property type="component" value="Unassembled WGS sequence"/>
</dbReference>